<evidence type="ECO:0000313" key="4">
    <source>
        <dbReference type="Proteomes" id="UP000054516"/>
    </source>
</evidence>
<reference evidence="3" key="1">
    <citation type="submission" date="2016-03" db="EMBL/GenBank/DDBJ databases">
        <title>Draft genome sequence of Rosellinia necatrix.</title>
        <authorList>
            <person name="Kanematsu S."/>
        </authorList>
    </citation>
    <scope>NUCLEOTIDE SEQUENCE [LARGE SCALE GENOMIC DNA]</scope>
    <source>
        <strain evidence="3">W97</strain>
    </source>
</reference>
<evidence type="ECO:0000256" key="1">
    <source>
        <dbReference type="SAM" id="MobiDB-lite"/>
    </source>
</evidence>
<dbReference type="OrthoDB" id="5854584at2759"/>
<keyword evidence="3" id="KW-0648">Protein biosynthesis</keyword>
<dbReference type="STRING" id="77044.A0A1W2TBF1"/>
<dbReference type="AlphaFoldDB" id="A0A1W2TBF1"/>
<dbReference type="PANTHER" id="PTHR31965">
    <property type="entry name" value="TRANSMEMBRANE PROTEIN 42"/>
    <property type="match status" value="1"/>
</dbReference>
<feature type="compositionally biased region" description="Low complexity" evidence="1">
    <location>
        <begin position="242"/>
        <end position="254"/>
    </location>
</feature>
<feature type="transmembrane region" description="Helical" evidence="2">
    <location>
        <begin position="158"/>
        <end position="178"/>
    </location>
</feature>
<evidence type="ECO:0000256" key="2">
    <source>
        <dbReference type="SAM" id="Phobius"/>
    </source>
</evidence>
<accession>A0A1W2TBF1</accession>
<organism evidence="3">
    <name type="scientific">Rosellinia necatrix</name>
    <name type="common">White root-rot fungus</name>
    <dbReference type="NCBI Taxonomy" id="77044"/>
    <lineage>
        <taxon>Eukaryota</taxon>
        <taxon>Fungi</taxon>
        <taxon>Dikarya</taxon>
        <taxon>Ascomycota</taxon>
        <taxon>Pezizomycotina</taxon>
        <taxon>Sordariomycetes</taxon>
        <taxon>Xylariomycetidae</taxon>
        <taxon>Xylariales</taxon>
        <taxon>Xylariaceae</taxon>
        <taxon>Rosellinia</taxon>
    </lineage>
</organism>
<feature type="transmembrane region" description="Helical" evidence="2">
    <location>
        <begin position="124"/>
        <end position="146"/>
    </location>
</feature>
<keyword evidence="3" id="KW-0396">Initiation factor</keyword>
<feature type="region of interest" description="Disordered" evidence="1">
    <location>
        <begin position="208"/>
        <end position="254"/>
    </location>
</feature>
<feature type="compositionally biased region" description="Basic and acidic residues" evidence="1">
    <location>
        <begin position="225"/>
        <end position="234"/>
    </location>
</feature>
<dbReference type="GO" id="GO:0003743">
    <property type="term" value="F:translation initiation factor activity"/>
    <property type="evidence" value="ECO:0007669"/>
    <property type="project" value="UniProtKB-KW"/>
</dbReference>
<name>A0A1W2TBF1_ROSNE</name>
<keyword evidence="4" id="KW-1185">Reference proteome</keyword>
<sequence>MPRPKKRSPEPVSVSSATTVNRAPPPVAGALKRRKPGLAVSAEDPRGEEARSGAAMTEVDGADAKPGLAWTARNQWMIYAVASGACAAFNGVFAKLTTNNLTSHIAHGISGFLGFEDSSRILEIIVRCAFFGLNLFFNGVMWTFFTQALAKGNSTTQVSIMNTSTNFVLTALLGFVIFAEVLPPLWWVGAGLLVAGNVVVGRKDEGDVGAESGAAEEVEVVTEDAAERDARRPEFEDDEDVPLLGDLDSPSLDR</sequence>
<proteinExistence type="predicted"/>
<dbReference type="Proteomes" id="UP000054516">
    <property type="component" value="Unassembled WGS sequence"/>
</dbReference>
<evidence type="ECO:0000313" key="3">
    <source>
        <dbReference type="EMBL" id="GAP84967.2"/>
    </source>
</evidence>
<protein>
    <submittedName>
        <fullName evidence="3">Putative transcription initiation factor iia small subunit</fullName>
    </submittedName>
</protein>
<dbReference type="InterPro" id="IPR037185">
    <property type="entry name" value="EmrE-like"/>
</dbReference>
<feature type="region of interest" description="Disordered" evidence="1">
    <location>
        <begin position="1"/>
        <end position="58"/>
    </location>
</feature>
<keyword evidence="2" id="KW-1133">Transmembrane helix</keyword>
<dbReference type="PANTHER" id="PTHR31965:SF1">
    <property type="entry name" value="TRANSMEMBRANE PROTEIN 42"/>
    <property type="match status" value="1"/>
</dbReference>
<dbReference type="EMBL" id="DF977453">
    <property type="protein sequence ID" value="GAP84967.2"/>
    <property type="molecule type" value="Genomic_DNA"/>
</dbReference>
<dbReference type="InterPro" id="IPR039632">
    <property type="entry name" value="TMEM42"/>
</dbReference>
<keyword evidence="2" id="KW-0812">Transmembrane</keyword>
<feature type="compositionally biased region" description="Acidic residues" evidence="1">
    <location>
        <begin position="214"/>
        <end position="224"/>
    </location>
</feature>
<gene>
    <name evidence="3" type="ORF">SAMD00023353_0802970</name>
</gene>
<dbReference type="SUPFAM" id="SSF103481">
    <property type="entry name" value="Multidrug resistance efflux transporter EmrE"/>
    <property type="match status" value="1"/>
</dbReference>
<keyword evidence="2" id="KW-0472">Membrane</keyword>
<feature type="transmembrane region" description="Helical" evidence="2">
    <location>
        <begin position="76"/>
        <end position="94"/>
    </location>
</feature>
<dbReference type="OMA" id="TSHIAHG"/>